<dbReference type="SMART" id="SM00753">
    <property type="entry name" value="PAM"/>
    <property type="match status" value="1"/>
</dbReference>
<dbReference type="GO" id="GO:0000973">
    <property type="term" value="P:post-transcriptional tethering of RNA polymerase II gene DNA at nuclear periphery"/>
    <property type="evidence" value="ECO:0007669"/>
    <property type="project" value="TreeGrafter"/>
</dbReference>
<evidence type="ECO:0000313" key="4">
    <source>
        <dbReference type="EMBL" id="TNY18134.1"/>
    </source>
</evidence>
<dbReference type="EMBL" id="SOZI01000154">
    <property type="protein sequence ID" value="TNY18134.1"/>
    <property type="molecule type" value="Genomic_DNA"/>
</dbReference>
<dbReference type="InterPro" id="IPR045114">
    <property type="entry name" value="Csn12-like"/>
</dbReference>
<comment type="similarity">
    <text evidence="1">Belongs to the CSN12 family.</text>
</comment>
<feature type="region of interest" description="Disordered" evidence="2">
    <location>
        <begin position="466"/>
        <end position="494"/>
    </location>
</feature>
<dbReference type="PROSITE" id="PS50250">
    <property type="entry name" value="PCI"/>
    <property type="match status" value="1"/>
</dbReference>
<dbReference type="AlphaFoldDB" id="A0A5C5FQC4"/>
<dbReference type="PANTHER" id="PTHR12732">
    <property type="entry name" value="UNCHARACTERIZED PROTEASOME COMPONENT REGION PCI-CONTAINING"/>
    <property type="match status" value="1"/>
</dbReference>
<evidence type="ECO:0000259" key="3">
    <source>
        <dbReference type="PROSITE" id="PS50250"/>
    </source>
</evidence>
<feature type="compositionally biased region" description="Low complexity" evidence="2">
    <location>
        <begin position="479"/>
        <end position="494"/>
    </location>
</feature>
<dbReference type="Pfam" id="PF01399">
    <property type="entry name" value="PCI"/>
    <property type="match status" value="1"/>
</dbReference>
<gene>
    <name evidence="4" type="ORF">DMC30DRAFT_403950</name>
</gene>
<dbReference type="GO" id="GO:0003723">
    <property type="term" value="F:RNA binding"/>
    <property type="evidence" value="ECO:0007669"/>
    <property type="project" value="InterPro"/>
</dbReference>
<dbReference type="GO" id="GO:0003690">
    <property type="term" value="F:double-stranded DNA binding"/>
    <property type="evidence" value="ECO:0007669"/>
    <property type="project" value="InterPro"/>
</dbReference>
<dbReference type="OrthoDB" id="10252687at2759"/>
<dbReference type="GO" id="GO:0006368">
    <property type="term" value="P:transcription elongation by RNA polymerase II"/>
    <property type="evidence" value="ECO:0007669"/>
    <property type="project" value="TreeGrafter"/>
</dbReference>
<dbReference type="STRING" id="5288.A0A5C5FQC4"/>
<dbReference type="InterPro" id="IPR036388">
    <property type="entry name" value="WH-like_DNA-bd_sf"/>
</dbReference>
<proteinExistence type="inferred from homology"/>
<evidence type="ECO:0000313" key="5">
    <source>
        <dbReference type="Proteomes" id="UP000311382"/>
    </source>
</evidence>
<reference evidence="4 5" key="1">
    <citation type="submission" date="2019-03" db="EMBL/GenBank/DDBJ databases">
        <title>Rhodosporidium diobovatum UCD-FST 08-225 genome sequencing, assembly, and annotation.</title>
        <authorList>
            <person name="Fakankun I.U."/>
            <person name="Fristensky B."/>
            <person name="Levin D.B."/>
        </authorList>
    </citation>
    <scope>NUCLEOTIDE SEQUENCE [LARGE SCALE GENOMIC DNA]</scope>
    <source>
        <strain evidence="4 5">UCD-FST 08-225</strain>
    </source>
</reference>
<organism evidence="4 5">
    <name type="scientific">Rhodotorula diobovata</name>
    <dbReference type="NCBI Taxonomy" id="5288"/>
    <lineage>
        <taxon>Eukaryota</taxon>
        <taxon>Fungi</taxon>
        <taxon>Dikarya</taxon>
        <taxon>Basidiomycota</taxon>
        <taxon>Pucciniomycotina</taxon>
        <taxon>Microbotryomycetes</taxon>
        <taxon>Sporidiobolales</taxon>
        <taxon>Sporidiobolaceae</taxon>
        <taxon>Rhodotorula</taxon>
    </lineage>
</organism>
<feature type="compositionally biased region" description="Basic and acidic residues" evidence="2">
    <location>
        <begin position="466"/>
        <end position="478"/>
    </location>
</feature>
<dbReference type="GO" id="GO:0070390">
    <property type="term" value="C:transcription export complex 2"/>
    <property type="evidence" value="ECO:0007669"/>
    <property type="project" value="TreeGrafter"/>
</dbReference>
<dbReference type="InterPro" id="IPR000717">
    <property type="entry name" value="PCI_dom"/>
</dbReference>
<keyword evidence="5" id="KW-1185">Reference proteome</keyword>
<dbReference type="Gene3D" id="1.10.10.10">
    <property type="entry name" value="Winged helix-like DNA-binding domain superfamily/Winged helix DNA-binding domain"/>
    <property type="match status" value="1"/>
</dbReference>
<dbReference type="GO" id="GO:0016973">
    <property type="term" value="P:poly(A)+ mRNA export from nucleus"/>
    <property type="evidence" value="ECO:0007669"/>
    <property type="project" value="TreeGrafter"/>
</dbReference>
<name>A0A5C5FQC4_9BASI</name>
<accession>A0A5C5FQC4</accession>
<dbReference type="PANTHER" id="PTHR12732:SF0">
    <property type="entry name" value="PCI DOMAIN-CONTAINING PROTEIN 2"/>
    <property type="match status" value="1"/>
</dbReference>
<evidence type="ECO:0000256" key="1">
    <source>
        <dbReference type="ARBA" id="ARBA00025771"/>
    </source>
</evidence>
<feature type="domain" description="PCI" evidence="3">
    <location>
        <begin position="242"/>
        <end position="449"/>
    </location>
</feature>
<evidence type="ECO:0000256" key="2">
    <source>
        <dbReference type="SAM" id="MobiDB-lite"/>
    </source>
</evidence>
<sequence length="494" mass="56121">MLHLGSYCTQLDHGVKHRDGTQLSHLVALDGKHAPQLLDWLDRPDRGPARADRALDQPSPTYAAQFRRTLQKDGPWADIATNHVWALVALHPPVNPLTGQLHGQVDAVFAYQKQHDAVTALYRWLIDARDLPTGWALPLLYVVCRDLRKVAEQADQQLLANGHKATRLEDASRLLQKCFSCCLNDRASDMMASRKMGTYYLASLLFKTYFRLNSTALCKNIIRGINAADLPPLTAFPRAHRVAYTYYMAVFAFLREDYPQAERGFVEALGMTHRKMKRNIELILDYLIPLLLVRGVFPSPKLLARSARHETLYEPFVRAVRSGDFAAYERQLEVAQKRLMARGTYLVVERAREGAVRGLLKKAWVLEGKPARMSIERFRSYYNAAQALGLEEDVRLGRVRRDEVERRKKGGEIDGEEMECLLANMIYKGLLKGYISHAHQLVVLSKDKPFPWYPPYRNKGEAFMRERAERETRERQRVVEPAGAAAGAATATAP</sequence>
<protein>
    <submittedName>
        <fullName evidence="4">COP9 signalosome complex subunit</fullName>
    </submittedName>
</protein>
<comment type="caution">
    <text evidence="4">The sequence shown here is derived from an EMBL/GenBank/DDBJ whole genome shotgun (WGS) entry which is preliminary data.</text>
</comment>
<dbReference type="Proteomes" id="UP000311382">
    <property type="component" value="Unassembled WGS sequence"/>
</dbReference>